<dbReference type="AlphaFoldDB" id="A0A7G9RLY2"/>
<keyword evidence="3" id="KW-1185">Reference proteome</keyword>
<dbReference type="Gene3D" id="2.60.40.180">
    <property type="entry name" value="Transthyretin/hydroxyisourate hydrolase domain"/>
    <property type="match status" value="1"/>
</dbReference>
<dbReference type="KEGG" id="drg:H9K76_19080"/>
<dbReference type="PANTHER" id="PTHR10395:SF7">
    <property type="entry name" value="5-HYDROXYISOURATE HYDROLASE"/>
    <property type="match status" value="1"/>
</dbReference>
<keyword evidence="2" id="KW-0378">Hydrolase</keyword>
<dbReference type="InterPro" id="IPR006311">
    <property type="entry name" value="TAT_signal"/>
</dbReference>
<organism evidence="2 3">
    <name type="scientific">Diaphorobacter ruginosibacter</name>
    <dbReference type="NCBI Taxonomy" id="1715720"/>
    <lineage>
        <taxon>Bacteria</taxon>
        <taxon>Pseudomonadati</taxon>
        <taxon>Pseudomonadota</taxon>
        <taxon>Betaproteobacteria</taxon>
        <taxon>Burkholderiales</taxon>
        <taxon>Comamonadaceae</taxon>
        <taxon>Diaphorobacter</taxon>
    </lineage>
</organism>
<reference evidence="2 3" key="1">
    <citation type="submission" date="2020-08" db="EMBL/GenBank/DDBJ databases">
        <title>Genome sequence of Diaphorobacter ruginosibacter DSM 27467T.</title>
        <authorList>
            <person name="Hyun D.-W."/>
            <person name="Bae J.-W."/>
        </authorList>
    </citation>
    <scope>NUCLEOTIDE SEQUENCE [LARGE SCALE GENOMIC DNA]</scope>
    <source>
        <strain evidence="2 3">DSM 27467</strain>
    </source>
</reference>
<dbReference type="InterPro" id="IPR023416">
    <property type="entry name" value="Transthyretin/HIU_hydrolase_d"/>
</dbReference>
<evidence type="ECO:0000313" key="2">
    <source>
        <dbReference type="EMBL" id="QNN56607.1"/>
    </source>
</evidence>
<dbReference type="GO" id="GO:0016787">
    <property type="term" value="F:hydrolase activity"/>
    <property type="evidence" value="ECO:0007669"/>
    <property type="project" value="UniProtKB-KW"/>
</dbReference>
<dbReference type="EMBL" id="CP060714">
    <property type="protein sequence ID" value="QNN56607.1"/>
    <property type="molecule type" value="Genomic_DNA"/>
</dbReference>
<dbReference type="InterPro" id="IPR036817">
    <property type="entry name" value="Transthyretin/HIU_hydrolase_sf"/>
</dbReference>
<dbReference type="GO" id="GO:0006144">
    <property type="term" value="P:purine nucleobase metabolic process"/>
    <property type="evidence" value="ECO:0007669"/>
    <property type="project" value="TreeGrafter"/>
</dbReference>
<protein>
    <submittedName>
        <fullName evidence="2">Hydroxyisourate hydrolase</fullName>
    </submittedName>
</protein>
<evidence type="ECO:0000259" key="1">
    <source>
        <dbReference type="Pfam" id="PF00576"/>
    </source>
</evidence>
<dbReference type="Pfam" id="PF00576">
    <property type="entry name" value="Transthyretin"/>
    <property type="match status" value="1"/>
</dbReference>
<proteinExistence type="predicted"/>
<dbReference type="PANTHER" id="PTHR10395">
    <property type="entry name" value="URICASE AND TRANSTHYRETIN-RELATED"/>
    <property type="match status" value="1"/>
</dbReference>
<name>A0A7G9RLY2_9BURK</name>
<dbReference type="Proteomes" id="UP000515811">
    <property type="component" value="Chromosome"/>
</dbReference>
<dbReference type="PROSITE" id="PS51318">
    <property type="entry name" value="TAT"/>
    <property type="match status" value="1"/>
</dbReference>
<dbReference type="RefSeq" id="WP_187596873.1">
    <property type="nucleotide sequence ID" value="NZ_CP060714.1"/>
</dbReference>
<feature type="domain" description="Transthyretin/hydroxyisourate hydrolase" evidence="1">
    <location>
        <begin position="72"/>
        <end position="185"/>
    </location>
</feature>
<gene>
    <name evidence="2" type="ORF">H9K76_19080</name>
</gene>
<dbReference type="SUPFAM" id="SSF49472">
    <property type="entry name" value="Transthyretin (synonym: prealbumin)"/>
    <property type="match status" value="1"/>
</dbReference>
<evidence type="ECO:0000313" key="3">
    <source>
        <dbReference type="Proteomes" id="UP000515811"/>
    </source>
</evidence>
<accession>A0A7G9RLY2</accession>
<sequence length="186" mass="20137">MPRHNHPDIHPDHLSGTQPLVPARRQFALGGLALGASALVAARGAHAADAPAPAAPAQSSGPIVLHGVSPRLTVHTIDTYHGMAATGLRIDFSRFDGEAYALVRSFTINANGRADEPLLIDDSYRAGRYELLLHVDDYFASKGATKLPRPPFLSKLPVRFQIANVSERIHLPIQFGPWSYTYSRGS</sequence>